<dbReference type="KEGG" id="pco:PHACADRAFT_255669"/>
<organism evidence="1 2">
    <name type="scientific">Phanerochaete carnosa (strain HHB-10118-sp)</name>
    <name type="common">White-rot fungus</name>
    <name type="synonym">Peniophora carnosa</name>
    <dbReference type="NCBI Taxonomy" id="650164"/>
    <lineage>
        <taxon>Eukaryota</taxon>
        <taxon>Fungi</taxon>
        <taxon>Dikarya</taxon>
        <taxon>Basidiomycota</taxon>
        <taxon>Agaricomycotina</taxon>
        <taxon>Agaricomycetes</taxon>
        <taxon>Polyporales</taxon>
        <taxon>Phanerochaetaceae</taxon>
        <taxon>Phanerochaete</taxon>
    </lineage>
</organism>
<dbReference type="OrthoDB" id="2757990at2759"/>
<reference evidence="1 2" key="1">
    <citation type="journal article" date="2012" name="BMC Genomics">
        <title>Comparative genomics of the white-rot fungi, Phanerochaete carnosa and P. chrysosporium, to elucidate the genetic basis of the distinct wood types they colonize.</title>
        <authorList>
            <person name="Suzuki H."/>
            <person name="MacDonald J."/>
            <person name="Syed K."/>
            <person name="Salamov A."/>
            <person name="Hori C."/>
            <person name="Aerts A."/>
            <person name="Henrissat B."/>
            <person name="Wiebenga A."/>
            <person name="vanKuyk P.A."/>
            <person name="Barry K."/>
            <person name="Lindquist E."/>
            <person name="LaButti K."/>
            <person name="Lapidus A."/>
            <person name="Lucas S."/>
            <person name="Coutinho P."/>
            <person name="Gong Y."/>
            <person name="Samejima M."/>
            <person name="Mahadevan R."/>
            <person name="Abou-Zaid M."/>
            <person name="de Vries R.P."/>
            <person name="Igarashi K."/>
            <person name="Yadav J.S."/>
            <person name="Grigoriev I.V."/>
            <person name="Master E.R."/>
        </authorList>
    </citation>
    <scope>NUCLEOTIDE SEQUENCE [LARGE SCALE GENOMIC DNA]</scope>
    <source>
        <strain evidence="1 2">HHB-10118-sp</strain>
    </source>
</reference>
<keyword evidence="2" id="KW-1185">Reference proteome</keyword>
<accession>K5UYJ0</accession>
<dbReference type="AlphaFoldDB" id="K5UYJ0"/>
<name>K5UYJ0_PHACS</name>
<evidence type="ECO:0000313" key="2">
    <source>
        <dbReference type="Proteomes" id="UP000008370"/>
    </source>
</evidence>
<dbReference type="InParanoid" id="K5UYJ0"/>
<protein>
    <submittedName>
        <fullName evidence="1">Uncharacterized protein</fullName>
    </submittedName>
</protein>
<dbReference type="Proteomes" id="UP000008370">
    <property type="component" value="Unassembled WGS sequence"/>
</dbReference>
<evidence type="ECO:0000313" key="1">
    <source>
        <dbReference type="EMBL" id="EKM55216.1"/>
    </source>
</evidence>
<sequence>MTMILEGYPMPVPKEGEEETFEIKKRHWEAPLVGVVNYLTAIMNASIAGTEDAVIVGNVTAKHRQILPVDVVARDIMKLLPTGEEANQRKSIVVKLVNVLWQVCSLAE</sequence>
<dbReference type="RefSeq" id="XP_007395552.1">
    <property type="nucleotide sequence ID" value="XM_007395490.1"/>
</dbReference>
<dbReference type="GeneID" id="18916362"/>
<dbReference type="EMBL" id="JH930472">
    <property type="protein sequence ID" value="EKM55216.1"/>
    <property type="molecule type" value="Genomic_DNA"/>
</dbReference>
<dbReference type="HOGENOM" id="CLU_2197869_0_0_1"/>
<gene>
    <name evidence="1" type="ORF">PHACADRAFT_255669</name>
</gene>
<proteinExistence type="predicted"/>